<comment type="subunit">
    <text evidence="9">Forms a complex with TatC.</text>
</comment>
<protein>
    <recommendedName>
        <fullName evidence="9">Sec-independent protein translocase protein TatA</fullName>
    </recommendedName>
</protein>
<evidence type="ECO:0000256" key="9">
    <source>
        <dbReference type="HAMAP-Rule" id="MF_00236"/>
    </source>
</evidence>
<evidence type="ECO:0000256" key="1">
    <source>
        <dbReference type="ARBA" id="ARBA00004162"/>
    </source>
</evidence>
<dbReference type="PANTHER" id="PTHR42982">
    <property type="entry name" value="SEC-INDEPENDENT PROTEIN TRANSLOCASE PROTEIN TATA"/>
    <property type="match status" value="1"/>
</dbReference>
<evidence type="ECO:0000313" key="11">
    <source>
        <dbReference type="Proteomes" id="UP000266089"/>
    </source>
</evidence>
<evidence type="ECO:0000256" key="7">
    <source>
        <dbReference type="ARBA" id="ARBA00023010"/>
    </source>
</evidence>
<evidence type="ECO:0000256" key="8">
    <source>
        <dbReference type="ARBA" id="ARBA00023136"/>
    </source>
</evidence>
<reference evidence="10 11" key="1">
    <citation type="submission" date="2018-08" db="EMBL/GenBank/DDBJ databases">
        <title>Meiothermus cateniformans JCM 15151 genome sequencing project.</title>
        <authorList>
            <person name="Da Costa M.S."/>
            <person name="Albuquerque L."/>
            <person name="Raposo P."/>
            <person name="Froufe H.J.C."/>
            <person name="Barroso C.S."/>
            <person name="Egas C."/>
        </authorList>
    </citation>
    <scope>NUCLEOTIDE SEQUENCE [LARGE SCALE GENOMIC DNA]</scope>
    <source>
        <strain evidence="10 11">JCM 15151</strain>
    </source>
</reference>
<keyword evidence="7 9" id="KW-0811">Translocation</keyword>
<dbReference type="GO" id="GO:0033281">
    <property type="term" value="C:TAT protein transport complex"/>
    <property type="evidence" value="ECO:0007669"/>
    <property type="project" value="UniProtKB-UniRule"/>
</dbReference>
<keyword evidence="3 9" id="KW-1003">Cell membrane</keyword>
<dbReference type="InterPro" id="IPR006312">
    <property type="entry name" value="TatA/E"/>
</dbReference>
<evidence type="ECO:0000256" key="6">
    <source>
        <dbReference type="ARBA" id="ARBA00022989"/>
    </source>
</evidence>
<dbReference type="RefSeq" id="WP_027888922.1">
    <property type="nucleotide sequence ID" value="NZ_JBHSXZ010000021.1"/>
</dbReference>
<accession>A0A399DSY1</accession>
<dbReference type="GO" id="GO:0043953">
    <property type="term" value="P:protein transport by the Tat complex"/>
    <property type="evidence" value="ECO:0007669"/>
    <property type="project" value="UniProtKB-UniRule"/>
</dbReference>
<name>A0A399DSY1_9DEIN</name>
<dbReference type="GO" id="GO:0008320">
    <property type="term" value="F:protein transmembrane transporter activity"/>
    <property type="evidence" value="ECO:0007669"/>
    <property type="project" value="UniProtKB-UniRule"/>
</dbReference>
<comment type="similarity">
    <text evidence="9">Belongs to the TatA/E family.</text>
</comment>
<dbReference type="EMBL" id="QWKX01000108">
    <property type="protein sequence ID" value="RIH74543.1"/>
    <property type="molecule type" value="Genomic_DNA"/>
</dbReference>
<comment type="subcellular location">
    <subcellularLocation>
        <location evidence="1 9">Cell membrane</location>
        <topology evidence="1 9">Single-pass membrane protein</topology>
    </subcellularLocation>
</comment>
<keyword evidence="2 9" id="KW-0813">Transport</keyword>
<dbReference type="InterPro" id="IPR003369">
    <property type="entry name" value="TatA/B/E"/>
</dbReference>
<comment type="function">
    <text evidence="9">Part of the twin-arginine translocation (Tat) system that transports large folded proteins containing a characteristic twin-arginine motif in their signal peptide across membranes. TatA could form the protein-conducting channel of the Tat system.</text>
</comment>
<evidence type="ECO:0000256" key="4">
    <source>
        <dbReference type="ARBA" id="ARBA00022692"/>
    </source>
</evidence>
<dbReference type="NCBIfam" id="TIGR01411">
    <property type="entry name" value="tatAE"/>
    <property type="match status" value="1"/>
</dbReference>
<dbReference type="NCBIfam" id="NF011430">
    <property type="entry name" value="PRK14861.1"/>
    <property type="match status" value="1"/>
</dbReference>
<dbReference type="Gene3D" id="1.20.5.3310">
    <property type="match status" value="1"/>
</dbReference>
<keyword evidence="8 9" id="KW-0472">Membrane</keyword>
<dbReference type="Proteomes" id="UP000266089">
    <property type="component" value="Unassembled WGS sequence"/>
</dbReference>
<gene>
    <name evidence="10" type="primary">tatAd</name>
    <name evidence="9" type="synonym">tatA</name>
    <name evidence="10" type="ORF">Mcate_02673</name>
</gene>
<comment type="caution">
    <text evidence="10">The sequence shown here is derived from an EMBL/GenBank/DDBJ whole genome shotgun (WGS) entry which is preliminary data.</text>
</comment>
<organism evidence="10 11">
    <name type="scientific">Meiothermus taiwanensis</name>
    <dbReference type="NCBI Taxonomy" id="172827"/>
    <lineage>
        <taxon>Bacteria</taxon>
        <taxon>Thermotogati</taxon>
        <taxon>Deinococcota</taxon>
        <taxon>Deinococci</taxon>
        <taxon>Thermales</taxon>
        <taxon>Thermaceae</taxon>
        <taxon>Meiothermus</taxon>
    </lineage>
</organism>
<keyword evidence="5 9" id="KW-0653">Protein transport</keyword>
<sequence length="84" mass="9636">MNLGMTEILIILLIALLLFGPRKLPELGRSLGQSIREFQRGAKSIREEFEKAADVREFKEIKEEVAKPLEELKQPLEVKEESKS</sequence>
<keyword evidence="6 9" id="KW-1133">Transmembrane helix</keyword>
<dbReference type="HAMAP" id="MF_00236">
    <property type="entry name" value="TatA_E"/>
    <property type="match status" value="1"/>
</dbReference>
<dbReference type="Pfam" id="PF02416">
    <property type="entry name" value="TatA_B_E"/>
    <property type="match status" value="1"/>
</dbReference>
<evidence type="ECO:0000256" key="3">
    <source>
        <dbReference type="ARBA" id="ARBA00022475"/>
    </source>
</evidence>
<keyword evidence="4 9" id="KW-0812">Transmembrane</keyword>
<evidence type="ECO:0000256" key="5">
    <source>
        <dbReference type="ARBA" id="ARBA00022927"/>
    </source>
</evidence>
<evidence type="ECO:0000256" key="2">
    <source>
        <dbReference type="ARBA" id="ARBA00022448"/>
    </source>
</evidence>
<dbReference type="AlphaFoldDB" id="A0A399DSY1"/>
<dbReference type="PANTHER" id="PTHR42982:SF1">
    <property type="entry name" value="SEC-INDEPENDENT PROTEIN TRANSLOCASE PROTEIN TATA"/>
    <property type="match status" value="1"/>
</dbReference>
<dbReference type="OrthoDB" id="9800908at2"/>
<evidence type="ECO:0000313" key="10">
    <source>
        <dbReference type="EMBL" id="RIH74543.1"/>
    </source>
</evidence>
<proteinExistence type="inferred from homology"/>